<keyword evidence="2" id="KW-0808">Transferase</keyword>
<gene>
    <name evidence="2" type="ORF">P73_2442</name>
</gene>
<organism evidence="2 3">
    <name type="scientific">Celeribacter indicus</name>
    <dbReference type="NCBI Taxonomy" id="1208324"/>
    <lineage>
        <taxon>Bacteria</taxon>
        <taxon>Pseudomonadati</taxon>
        <taxon>Pseudomonadota</taxon>
        <taxon>Alphaproteobacteria</taxon>
        <taxon>Rhodobacterales</taxon>
        <taxon>Roseobacteraceae</taxon>
        <taxon>Celeribacter</taxon>
    </lineage>
</organism>
<accession>A0A0B5E491</accession>
<dbReference type="AlphaFoldDB" id="A0A0B5E491"/>
<name>A0A0B5E491_9RHOB</name>
<dbReference type="GO" id="GO:0016757">
    <property type="term" value="F:glycosyltransferase activity"/>
    <property type="evidence" value="ECO:0007669"/>
    <property type="project" value="InterPro"/>
</dbReference>
<dbReference type="SUPFAM" id="SSF53756">
    <property type="entry name" value="UDP-Glycosyltransferase/glycogen phosphorylase"/>
    <property type="match status" value="1"/>
</dbReference>
<evidence type="ECO:0000313" key="3">
    <source>
        <dbReference type="Proteomes" id="UP000031521"/>
    </source>
</evidence>
<dbReference type="STRING" id="1208324.P73_2442"/>
<evidence type="ECO:0000313" key="2">
    <source>
        <dbReference type="EMBL" id="AJE47157.1"/>
    </source>
</evidence>
<dbReference type="HOGENOM" id="CLU_009583_8_1_5"/>
<proteinExistence type="predicted"/>
<protein>
    <submittedName>
        <fullName evidence="2">Group 1 glycosyl transferase</fullName>
    </submittedName>
</protein>
<dbReference type="Gene3D" id="3.40.50.2000">
    <property type="entry name" value="Glycogen Phosphorylase B"/>
    <property type="match status" value="2"/>
</dbReference>
<evidence type="ECO:0000259" key="1">
    <source>
        <dbReference type="Pfam" id="PF00534"/>
    </source>
</evidence>
<dbReference type="PANTHER" id="PTHR12526">
    <property type="entry name" value="GLYCOSYLTRANSFERASE"/>
    <property type="match status" value="1"/>
</dbReference>
<dbReference type="RefSeq" id="WP_074743484.1">
    <property type="nucleotide sequence ID" value="NZ_CP004393.1"/>
</dbReference>
<sequence length="394" mass="43694">MKKVVLLSNSAGTLFRFRLPLFRAAQVAGYEMIAVCGRGHNADNYIAGLRALGIETHVIDGLETAEIRPGRLLRQAKELRGILGQTSPDILHAFTHAGNVVGFLAVRHFPKIRFFPNLTGSGRLFSNTLDLRGRISKLGLVTAYKSMAKRAEAVFFQNDQDAKEFTAIMELTRDKIVVTPGSGLDPALVGQETAGSDDVLKKRLRDEFGVDTDKRIVLYPSRALEAKGVRDFYDVGNLYSQLFDDCVFLHAGEEANEAQGGLSKTDLKKLESENVRFIGFQDDIFGLMRLAQVVILPSRYREGVPRSLIEALHFGNAVVTYDTPGCRDTVIQGWNGYVARPGSVSDLLAGLVSLREKSAQELTKNSNHLFLHRFHARLVTDIYLSYYGLEGTRQ</sequence>
<dbReference type="Pfam" id="PF00534">
    <property type="entry name" value="Glycos_transf_1"/>
    <property type="match status" value="1"/>
</dbReference>
<feature type="domain" description="Glycosyl transferase family 1" evidence="1">
    <location>
        <begin position="202"/>
        <end position="357"/>
    </location>
</feature>
<dbReference type="KEGG" id="cid:P73_2442"/>
<dbReference type="OrthoDB" id="9790710at2"/>
<reference evidence="2 3" key="1">
    <citation type="journal article" date="2014" name="Int. J. Syst. Evol. Microbiol.">
        <title>Celeribacter indicus sp. nov., a polycyclic aromatic hydrocarbon-degrading bacterium from deep-sea sediment and reclassification of Huaishuia halophila as Celeribacter halophilus comb. nov.</title>
        <authorList>
            <person name="Lai Q."/>
            <person name="Cao J."/>
            <person name="Yuan J."/>
            <person name="Li F."/>
            <person name="Shao Z."/>
        </authorList>
    </citation>
    <scope>NUCLEOTIDE SEQUENCE [LARGE SCALE GENOMIC DNA]</scope>
    <source>
        <strain evidence="2">P73</strain>
    </source>
</reference>
<dbReference type="PANTHER" id="PTHR12526:SF638">
    <property type="entry name" value="SPORE COAT PROTEIN SA"/>
    <property type="match status" value="1"/>
</dbReference>
<dbReference type="EMBL" id="CP004393">
    <property type="protein sequence ID" value="AJE47157.1"/>
    <property type="molecule type" value="Genomic_DNA"/>
</dbReference>
<dbReference type="Proteomes" id="UP000031521">
    <property type="component" value="Chromosome"/>
</dbReference>
<keyword evidence="3" id="KW-1185">Reference proteome</keyword>
<dbReference type="InterPro" id="IPR001296">
    <property type="entry name" value="Glyco_trans_1"/>
</dbReference>